<keyword evidence="8" id="KW-0732">Signal</keyword>
<gene>
    <name evidence="10" type="ORF">VNE69_03194</name>
</gene>
<feature type="chain" id="PRO_5043904123" description="protein disulfide-isomerase" evidence="8">
    <location>
        <begin position="20"/>
        <end position="441"/>
    </location>
</feature>
<keyword evidence="6" id="KW-0413">Isomerase</keyword>
<name>A0AAX4JAN4_9MICR</name>
<dbReference type="GO" id="GO:0003756">
    <property type="term" value="F:protein disulfide isomerase activity"/>
    <property type="evidence" value="ECO:0007669"/>
    <property type="project" value="UniProtKB-EC"/>
</dbReference>
<dbReference type="Pfam" id="PF13848">
    <property type="entry name" value="Thioredoxin_6"/>
    <property type="match status" value="1"/>
</dbReference>
<dbReference type="PANTHER" id="PTHR18929:SF132">
    <property type="entry name" value="PROTEIN DISULFIDE-ISOMERASE A3"/>
    <property type="match status" value="1"/>
</dbReference>
<dbReference type="Proteomes" id="UP001334084">
    <property type="component" value="Chromosome 3"/>
</dbReference>
<comment type="similarity">
    <text evidence="3">Belongs to the protein disulfide isomerase family.</text>
</comment>
<dbReference type="EC" id="5.3.4.1" evidence="4"/>
<keyword evidence="11" id="KW-1185">Reference proteome</keyword>
<evidence type="ECO:0000256" key="5">
    <source>
        <dbReference type="ARBA" id="ARBA00022824"/>
    </source>
</evidence>
<sequence>MNFVFFILTCLCERSVVLNVEDKRQFDNLKVNYDSNIENGKGQGILEDLKIDLSNEEDMKKFQTIISIPDVPEGMGEVSKVIETFETDEIEEMKKGERFFIIFFVDEKTALLPADHFDRTMKVFISSDKNLAKEMNTPYPGIYGFNPRDKVSYQFPLNEETIKTIVPIVGVDLIGTLSYQNLELYKATGLHSIYVFIKPEEMQSFDKNYKSEASKVKHLAKFCLISYRGDKDQLSAFGLTEEDLPGILFINDGLKYPLKKCFENNIQSFIQDVLDKKIEPKYASQDEPVNNDELNLKIFTRNNIPKFRADKTKDKLIVFSSPSCNFCIQLRPVLEELATISRTHFDNKIVIGTCDITMNDIDNFDISSVPKIYLVKAETDEVFAFDSKTRSADSIAEFIKINGSFNIDMSTYLTQVNNETNKVGEIKDEKPSDSDKTNREL</sequence>
<feature type="signal peptide" evidence="8">
    <location>
        <begin position="1"/>
        <end position="19"/>
    </location>
</feature>
<dbReference type="KEGG" id="vnx:VNE69_03194"/>
<dbReference type="GeneID" id="90540790"/>
<reference evidence="10" key="1">
    <citation type="journal article" date="2024" name="BMC Genomics">
        <title>Functional annotation of a divergent genome using sequence and structure-based similarity.</title>
        <authorList>
            <person name="Svedberg D."/>
            <person name="Winiger R.R."/>
            <person name="Berg A."/>
            <person name="Sharma H."/>
            <person name="Tellgren-Roth C."/>
            <person name="Debrunner-Vossbrinck B.A."/>
            <person name="Vossbrinck C.R."/>
            <person name="Barandun J."/>
        </authorList>
    </citation>
    <scope>NUCLEOTIDE SEQUENCE</scope>
    <source>
        <strain evidence="10">Illinois isolate</strain>
    </source>
</reference>
<evidence type="ECO:0000256" key="7">
    <source>
        <dbReference type="ARBA" id="ARBA00023284"/>
    </source>
</evidence>
<keyword evidence="7" id="KW-0676">Redox-active center</keyword>
<dbReference type="GO" id="GO:0005788">
    <property type="term" value="C:endoplasmic reticulum lumen"/>
    <property type="evidence" value="ECO:0007669"/>
    <property type="project" value="UniProtKB-SubCell"/>
</dbReference>
<comment type="catalytic activity">
    <reaction evidence="1">
        <text>Catalyzes the rearrangement of -S-S- bonds in proteins.</text>
        <dbReference type="EC" id="5.3.4.1"/>
    </reaction>
</comment>
<dbReference type="SUPFAM" id="SSF52833">
    <property type="entry name" value="Thioredoxin-like"/>
    <property type="match status" value="2"/>
</dbReference>
<evidence type="ECO:0000256" key="6">
    <source>
        <dbReference type="ARBA" id="ARBA00023235"/>
    </source>
</evidence>
<dbReference type="Gene3D" id="3.40.30.10">
    <property type="entry name" value="Glutaredoxin"/>
    <property type="match status" value="2"/>
</dbReference>
<dbReference type="PANTHER" id="PTHR18929">
    <property type="entry name" value="PROTEIN DISULFIDE ISOMERASE"/>
    <property type="match status" value="1"/>
</dbReference>
<dbReference type="InterPro" id="IPR013766">
    <property type="entry name" value="Thioredoxin_domain"/>
</dbReference>
<evidence type="ECO:0000256" key="4">
    <source>
        <dbReference type="ARBA" id="ARBA00012723"/>
    </source>
</evidence>
<evidence type="ECO:0000313" key="11">
    <source>
        <dbReference type="Proteomes" id="UP001334084"/>
    </source>
</evidence>
<dbReference type="InterPro" id="IPR036249">
    <property type="entry name" value="Thioredoxin-like_sf"/>
</dbReference>
<evidence type="ECO:0000256" key="2">
    <source>
        <dbReference type="ARBA" id="ARBA00004319"/>
    </source>
</evidence>
<evidence type="ECO:0000259" key="9">
    <source>
        <dbReference type="Pfam" id="PF00085"/>
    </source>
</evidence>
<dbReference type="AlphaFoldDB" id="A0AAX4JAN4"/>
<dbReference type="GO" id="GO:0006457">
    <property type="term" value="P:protein folding"/>
    <property type="evidence" value="ECO:0007669"/>
    <property type="project" value="TreeGrafter"/>
</dbReference>
<evidence type="ECO:0000256" key="3">
    <source>
        <dbReference type="ARBA" id="ARBA00006347"/>
    </source>
</evidence>
<proteinExistence type="inferred from homology"/>
<accession>A0AAX4JAN4</accession>
<dbReference type="Pfam" id="PF00085">
    <property type="entry name" value="Thioredoxin"/>
    <property type="match status" value="1"/>
</dbReference>
<evidence type="ECO:0000256" key="1">
    <source>
        <dbReference type="ARBA" id="ARBA00001182"/>
    </source>
</evidence>
<dbReference type="EMBL" id="CP142728">
    <property type="protein sequence ID" value="WUR02981.1"/>
    <property type="molecule type" value="Genomic_DNA"/>
</dbReference>
<evidence type="ECO:0000256" key="8">
    <source>
        <dbReference type="SAM" id="SignalP"/>
    </source>
</evidence>
<dbReference type="RefSeq" id="XP_065329126.1">
    <property type="nucleotide sequence ID" value="XM_065473054.1"/>
</dbReference>
<comment type="subcellular location">
    <subcellularLocation>
        <location evidence="2">Endoplasmic reticulum lumen</location>
    </subcellularLocation>
</comment>
<organism evidence="10 11">
    <name type="scientific">Vairimorpha necatrix</name>
    <dbReference type="NCBI Taxonomy" id="6039"/>
    <lineage>
        <taxon>Eukaryota</taxon>
        <taxon>Fungi</taxon>
        <taxon>Fungi incertae sedis</taxon>
        <taxon>Microsporidia</taxon>
        <taxon>Nosematidae</taxon>
        <taxon>Vairimorpha</taxon>
    </lineage>
</organism>
<keyword evidence="5" id="KW-0256">Endoplasmic reticulum</keyword>
<protein>
    <recommendedName>
        <fullName evidence="4">protein disulfide-isomerase</fullName>
        <ecNumber evidence="4">5.3.4.1</ecNumber>
    </recommendedName>
</protein>
<evidence type="ECO:0000313" key="10">
    <source>
        <dbReference type="EMBL" id="WUR02981.1"/>
    </source>
</evidence>
<dbReference type="GO" id="GO:0034976">
    <property type="term" value="P:response to endoplasmic reticulum stress"/>
    <property type="evidence" value="ECO:0007669"/>
    <property type="project" value="TreeGrafter"/>
</dbReference>
<feature type="domain" description="Thioredoxin" evidence="9">
    <location>
        <begin position="309"/>
        <end position="400"/>
    </location>
</feature>